<evidence type="ECO:0000313" key="3">
    <source>
        <dbReference type="Proteomes" id="UP001551482"/>
    </source>
</evidence>
<keyword evidence="3" id="KW-1185">Reference proteome</keyword>
<comment type="caution">
    <text evidence="2">The sequence shown here is derived from an EMBL/GenBank/DDBJ whole genome shotgun (WGS) entry which is preliminary data.</text>
</comment>
<organism evidence="2 3">
    <name type="scientific">Streptodolium elevatio</name>
    <dbReference type="NCBI Taxonomy" id="3157996"/>
    <lineage>
        <taxon>Bacteria</taxon>
        <taxon>Bacillati</taxon>
        <taxon>Actinomycetota</taxon>
        <taxon>Actinomycetes</taxon>
        <taxon>Kitasatosporales</taxon>
        <taxon>Streptomycetaceae</taxon>
        <taxon>Streptodolium</taxon>
    </lineage>
</organism>
<reference evidence="2 3" key="1">
    <citation type="submission" date="2024-06" db="EMBL/GenBank/DDBJ databases">
        <title>The Natural Products Discovery Center: Release of the First 8490 Sequenced Strains for Exploring Actinobacteria Biosynthetic Diversity.</title>
        <authorList>
            <person name="Kalkreuter E."/>
            <person name="Kautsar S.A."/>
            <person name="Yang D."/>
            <person name="Bader C.D."/>
            <person name="Teijaro C.N."/>
            <person name="Fluegel L."/>
            <person name="Davis C.M."/>
            <person name="Simpson J.R."/>
            <person name="Lauterbach L."/>
            <person name="Steele A.D."/>
            <person name="Gui C."/>
            <person name="Meng S."/>
            <person name="Li G."/>
            <person name="Viehrig K."/>
            <person name="Ye F."/>
            <person name="Su P."/>
            <person name="Kiefer A.F."/>
            <person name="Nichols A."/>
            <person name="Cepeda A.J."/>
            <person name="Yan W."/>
            <person name="Fan B."/>
            <person name="Jiang Y."/>
            <person name="Adhikari A."/>
            <person name="Zheng C.-J."/>
            <person name="Schuster L."/>
            <person name="Cowan T.M."/>
            <person name="Smanski M.J."/>
            <person name="Chevrette M.G."/>
            <person name="De Carvalho L.P.S."/>
            <person name="Shen B."/>
        </authorList>
    </citation>
    <scope>NUCLEOTIDE SEQUENCE [LARGE SCALE GENOMIC DNA]</scope>
    <source>
        <strain evidence="2 3">NPDC048946</strain>
    </source>
</reference>
<dbReference type="InterPro" id="IPR000182">
    <property type="entry name" value="GNAT_dom"/>
</dbReference>
<sequence length="252" mass="26921">MFRIRVVRDPDEISRLIPELAAVWAASESQDVRAATEAKYRRASTDPQAPAFSAAVAQTSDGRVAGFRAGSLYTGDRSLWRDSFGGPLLVPRAGGMHAISAATRERWADRPVPHGLAVAVHPEFKRQGLGREVTRAWGDGRPADEQYATGHIAPDNTASLATFRSLGAQIIGTREDGRYFYLLPLRGQGPAEVDRQVAAIQRDAPGFDAALGGLTAVPGRIPGTHATRAPEVALPIGRAVERAAGLGRSLEK</sequence>
<name>A0ABV3DKR9_9ACTN</name>
<dbReference type="RefSeq" id="WP_358356798.1">
    <property type="nucleotide sequence ID" value="NZ_JBEZFP010000061.1"/>
</dbReference>
<dbReference type="PROSITE" id="PS51186">
    <property type="entry name" value="GNAT"/>
    <property type="match status" value="1"/>
</dbReference>
<dbReference type="Gene3D" id="3.40.630.30">
    <property type="match status" value="1"/>
</dbReference>
<dbReference type="Pfam" id="PF08445">
    <property type="entry name" value="FR47"/>
    <property type="match status" value="1"/>
</dbReference>
<accession>A0ABV3DKR9</accession>
<evidence type="ECO:0000259" key="1">
    <source>
        <dbReference type="PROSITE" id="PS51186"/>
    </source>
</evidence>
<dbReference type="InterPro" id="IPR013653">
    <property type="entry name" value="GCN5-like_dom"/>
</dbReference>
<proteinExistence type="predicted"/>
<protein>
    <submittedName>
        <fullName evidence="2">GNAT family N-acetyltransferase</fullName>
    </submittedName>
</protein>
<dbReference type="Proteomes" id="UP001551482">
    <property type="component" value="Unassembled WGS sequence"/>
</dbReference>
<evidence type="ECO:0000313" key="2">
    <source>
        <dbReference type="EMBL" id="MEU8136350.1"/>
    </source>
</evidence>
<dbReference type="SUPFAM" id="SSF55729">
    <property type="entry name" value="Acyl-CoA N-acyltransferases (Nat)"/>
    <property type="match status" value="1"/>
</dbReference>
<feature type="domain" description="N-acetyltransferase" evidence="1">
    <location>
        <begin position="11"/>
        <end position="186"/>
    </location>
</feature>
<dbReference type="EMBL" id="JBEZFP010000061">
    <property type="protein sequence ID" value="MEU8136350.1"/>
    <property type="molecule type" value="Genomic_DNA"/>
</dbReference>
<gene>
    <name evidence="2" type="ORF">AB0C36_22925</name>
</gene>
<dbReference type="InterPro" id="IPR016181">
    <property type="entry name" value="Acyl_CoA_acyltransferase"/>
</dbReference>